<gene>
    <name evidence="2" type="ORF">QBC33DRAFT_264642</name>
</gene>
<dbReference type="GeneID" id="85306313"/>
<dbReference type="PANTHER" id="PTHR40630:SF1">
    <property type="entry name" value="DNA-BINDING PROTEIN"/>
    <property type="match status" value="1"/>
</dbReference>
<organism evidence="2 3">
    <name type="scientific">Phialemonium atrogriseum</name>
    <dbReference type="NCBI Taxonomy" id="1093897"/>
    <lineage>
        <taxon>Eukaryota</taxon>
        <taxon>Fungi</taxon>
        <taxon>Dikarya</taxon>
        <taxon>Ascomycota</taxon>
        <taxon>Pezizomycotina</taxon>
        <taxon>Sordariomycetes</taxon>
        <taxon>Sordariomycetidae</taxon>
        <taxon>Cephalothecales</taxon>
        <taxon>Cephalothecaceae</taxon>
        <taxon>Phialemonium</taxon>
    </lineage>
</organism>
<dbReference type="Pfam" id="PF11338">
    <property type="entry name" value="DUF3140"/>
    <property type="match status" value="1"/>
</dbReference>
<proteinExistence type="predicted"/>
<dbReference type="AlphaFoldDB" id="A0AAJ0FJ88"/>
<dbReference type="PANTHER" id="PTHR40630">
    <property type="entry name" value="POSSIBLE DNA-BINDING PROTEIN"/>
    <property type="match status" value="1"/>
</dbReference>
<dbReference type="InterPro" id="IPR021487">
    <property type="entry name" value="DUF3140"/>
</dbReference>
<name>A0AAJ0FJ88_9PEZI</name>
<evidence type="ECO:0000313" key="2">
    <source>
        <dbReference type="EMBL" id="KAK1770381.1"/>
    </source>
</evidence>
<comment type="caution">
    <text evidence="2">The sequence shown here is derived from an EMBL/GenBank/DDBJ whole genome shotgun (WGS) entry which is preliminary data.</text>
</comment>
<feature type="region of interest" description="Disordered" evidence="1">
    <location>
        <begin position="1"/>
        <end position="34"/>
    </location>
</feature>
<feature type="compositionally biased region" description="Basic and acidic residues" evidence="1">
    <location>
        <begin position="21"/>
        <end position="34"/>
    </location>
</feature>
<accession>A0AAJ0FJ88</accession>
<dbReference type="RefSeq" id="XP_060286594.1">
    <property type="nucleotide sequence ID" value="XM_060423126.1"/>
</dbReference>
<reference evidence="2" key="1">
    <citation type="submission" date="2023-06" db="EMBL/GenBank/DDBJ databases">
        <title>Genome-scale phylogeny and comparative genomics of the fungal order Sordariales.</title>
        <authorList>
            <consortium name="Lawrence Berkeley National Laboratory"/>
            <person name="Hensen N."/>
            <person name="Bonometti L."/>
            <person name="Westerberg I."/>
            <person name="Brannstrom I.O."/>
            <person name="Guillou S."/>
            <person name="Cros-Aarteil S."/>
            <person name="Calhoun S."/>
            <person name="Haridas S."/>
            <person name="Kuo A."/>
            <person name="Mondo S."/>
            <person name="Pangilinan J."/>
            <person name="Riley R."/>
            <person name="Labutti K."/>
            <person name="Andreopoulos B."/>
            <person name="Lipzen A."/>
            <person name="Chen C."/>
            <person name="Yanf M."/>
            <person name="Daum C."/>
            <person name="Ng V."/>
            <person name="Clum A."/>
            <person name="Steindorff A."/>
            <person name="Ohm R."/>
            <person name="Martin F."/>
            <person name="Silar P."/>
            <person name="Natvig D."/>
            <person name="Lalanne C."/>
            <person name="Gautier V."/>
            <person name="Ament-Velasquez S.L."/>
            <person name="Kruys A."/>
            <person name="Hutchinson M.I."/>
            <person name="Powell A.J."/>
            <person name="Barry K."/>
            <person name="Miller A.N."/>
            <person name="Grigoriev I.V."/>
            <person name="Debuchy R."/>
            <person name="Gladieux P."/>
            <person name="Thoren M.H."/>
            <person name="Johannesson H."/>
        </authorList>
    </citation>
    <scope>NUCLEOTIDE SEQUENCE</scope>
    <source>
        <strain evidence="2">8032-3</strain>
    </source>
</reference>
<sequence>MTSQELEDWLKTNESTSSGWSKDDGSGETIGHESGRHIVEILKKNPDKVPSGYDEEDIPHMRKVVSYCKRHLAQEEKAKQDVERMTLNIY</sequence>
<protein>
    <submittedName>
        <fullName evidence="2">Uncharacterized protein</fullName>
    </submittedName>
</protein>
<keyword evidence="3" id="KW-1185">Reference proteome</keyword>
<evidence type="ECO:0000313" key="3">
    <source>
        <dbReference type="Proteomes" id="UP001244011"/>
    </source>
</evidence>
<dbReference type="EMBL" id="MU839000">
    <property type="protein sequence ID" value="KAK1770381.1"/>
    <property type="molecule type" value="Genomic_DNA"/>
</dbReference>
<evidence type="ECO:0000256" key="1">
    <source>
        <dbReference type="SAM" id="MobiDB-lite"/>
    </source>
</evidence>
<dbReference type="Proteomes" id="UP001244011">
    <property type="component" value="Unassembled WGS sequence"/>
</dbReference>